<dbReference type="Gene3D" id="2.30.30.40">
    <property type="entry name" value="SH3 Domains"/>
    <property type="match status" value="1"/>
</dbReference>
<gene>
    <name evidence="4" type="primary">NPHP1</name>
    <name evidence="4" type="ORF">CDAR_435501</name>
</gene>
<dbReference type="Proteomes" id="UP001054837">
    <property type="component" value="Unassembled WGS sequence"/>
</dbReference>
<evidence type="ECO:0000256" key="2">
    <source>
        <dbReference type="PROSITE-ProRule" id="PRU00192"/>
    </source>
</evidence>
<dbReference type="InterPro" id="IPR001452">
    <property type="entry name" value="SH3_domain"/>
</dbReference>
<dbReference type="GO" id="GO:0090251">
    <property type="term" value="P:protein localization involved in establishment of planar polarity"/>
    <property type="evidence" value="ECO:0007669"/>
    <property type="project" value="TreeGrafter"/>
</dbReference>
<evidence type="ECO:0000313" key="4">
    <source>
        <dbReference type="EMBL" id="GIY32976.1"/>
    </source>
</evidence>
<dbReference type="InterPro" id="IPR036028">
    <property type="entry name" value="SH3-like_dom_sf"/>
</dbReference>
<dbReference type="EMBL" id="BPLQ01007882">
    <property type="protein sequence ID" value="GIY32976.1"/>
    <property type="molecule type" value="Genomic_DNA"/>
</dbReference>
<protein>
    <submittedName>
        <fullName evidence="4">Nephrocystin-1</fullName>
    </submittedName>
</protein>
<keyword evidence="1 2" id="KW-0728">SH3 domain</keyword>
<dbReference type="AlphaFoldDB" id="A0AAV4SIG3"/>
<dbReference type="PANTHER" id="PTHR15176">
    <property type="entry name" value="NEPHROCYSTIN"/>
    <property type="match status" value="1"/>
</dbReference>
<dbReference type="InterPro" id="IPR039687">
    <property type="entry name" value="NPHP1"/>
</dbReference>
<reference evidence="4 5" key="1">
    <citation type="submission" date="2021-06" db="EMBL/GenBank/DDBJ databases">
        <title>Caerostris darwini draft genome.</title>
        <authorList>
            <person name="Kono N."/>
            <person name="Arakawa K."/>
        </authorList>
    </citation>
    <scope>NUCLEOTIDE SEQUENCE [LARGE SCALE GENOMIC DNA]</scope>
</reference>
<evidence type="ECO:0000256" key="1">
    <source>
        <dbReference type="ARBA" id="ARBA00022443"/>
    </source>
</evidence>
<name>A0AAV4SIG3_9ARAC</name>
<accession>A0AAV4SIG3</accession>
<comment type="caution">
    <text evidence="4">The sequence shown here is derived from an EMBL/GenBank/DDBJ whole genome shotgun (WGS) entry which is preliminary data.</text>
</comment>
<dbReference type="SMART" id="SM00326">
    <property type="entry name" value="SH3"/>
    <property type="match status" value="1"/>
</dbReference>
<dbReference type="Pfam" id="PF00018">
    <property type="entry name" value="SH3_1"/>
    <property type="match status" value="1"/>
</dbReference>
<feature type="domain" description="SH3" evidence="3">
    <location>
        <begin position="15"/>
        <end position="75"/>
    </location>
</feature>
<dbReference type="GO" id="GO:0005737">
    <property type="term" value="C:cytoplasm"/>
    <property type="evidence" value="ECO:0007669"/>
    <property type="project" value="TreeGrafter"/>
</dbReference>
<dbReference type="PANTHER" id="PTHR15176:SF1">
    <property type="entry name" value="NEPHROCYSTIN-1"/>
    <property type="match status" value="1"/>
</dbReference>
<keyword evidence="5" id="KW-1185">Reference proteome</keyword>
<organism evidence="4 5">
    <name type="scientific">Caerostris darwini</name>
    <dbReference type="NCBI Taxonomy" id="1538125"/>
    <lineage>
        <taxon>Eukaryota</taxon>
        <taxon>Metazoa</taxon>
        <taxon>Ecdysozoa</taxon>
        <taxon>Arthropoda</taxon>
        <taxon>Chelicerata</taxon>
        <taxon>Arachnida</taxon>
        <taxon>Araneae</taxon>
        <taxon>Araneomorphae</taxon>
        <taxon>Entelegynae</taxon>
        <taxon>Araneoidea</taxon>
        <taxon>Araneidae</taxon>
        <taxon>Caerostris</taxon>
    </lineage>
</organism>
<evidence type="ECO:0000259" key="3">
    <source>
        <dbReference type="PROSITE" id="PS50002"/>
    </source>
</evidence>
<dbReference type="GO" id="GO:0005929">
    <property type="term" value="C:cilium"/>
    <property type="evidence" value="ECO:0007669"/>
    <property type="project" value="TreeGrafter"/>
</dbReference>
<sequence length="368" mass="41642">MTVTDGENKEDDLQGLTFICEALHDFKAEEENDLSFEQGELLTVTGLRSDGWWEAKNDEGATGLVPSTFFKIPDHIKSMLEGHLELENGRKLNSSIDSKSPFRKIISDESIDNLSITEETDISKPLMDQFSQLTVNQELLPEGFRSSILFEMQKSSFYNLGNFMAPKLDETGISFKDIHYEKTLLKPNATLLQKKINLIAVRQVPEPSNDFIVKSRHIRMCFHDGNKVLSNIHTVKAKWSKSTPKLWMFNSKITTKDSCTEDGEIFIKSNQCVPTLGILFELCMSYGDLKGTSGEMCAGWAFMKLLNDSGEPIKSKTNILKVQNTQPFTAYFFRKDSQGSSGFFKKIKDKQKLPRIVISICDPMIESL</sequence>
<proteinExistence type="predicted"/>
<dbReference type="PROSITE" id="PS50002">
    <property type="entry name" value="SH3"/>
    <property type="match status" value="1"/>
</dbReference>
<evidence type="ECO:0000313" key="5">
    <source>
        <dbReference type="Proteomes" id="UP001054837"/>
    </source>
</evidence>
<dbReference type="SUPFAM" id="SSF50044">
    <property type="entry name" value="SH3-domain"/>
    <property type="match status" value="1"/>
</dbReference>